<dbReference type="RefSeq" id="WP_025388193.1">
    <property type="nucleotide sequence ID" value="NZ_CP004350.1"/>
</dbReference>
<dbReference type="EMBL" id="CP004350">
    <property type="protein sequence ID" value="AHI21108.1"/>
    <property type="molecule type" value="Genomic_DNA"/>
</dbReference>
<dbReference type="Pfam" id="PF01844">
    <property type="entry name" value="HNH"/>
    <property type="match status" value="1"/>
</dbReference>
<keyword evidence="4" id="KW-1185">Reference proteome</keyword>
<evidence type="ECO:0000256" key="1">
    <source>
        <dbReference type="SAM" id="MobiDB-lite"/>
    </source>
</evidence>
<dbReference type="GeneID" id="82878653"/>
<evidence type="ECO:0000313" key="3">
    <source>
        <dbReference type="EMBL" id="AHI21108.1"/>
    </source>
</evidence>
<accession>A0ABN4CH15</accession>
<proteinExistence type="predicted"/>
<sequence>MDIFQVLSQFAANGVAVMRLCHERSAYDIAGLGFSLSEVKSWKRTGKAFLAPADSPRLQRETIPAAERAGLSIARLTMINRHTTRLTARGQAWKLRAELVAMTGSHEEVNAYATARVAELLGPTPKKPGMRFSRPKDGMCTVTVTDTQRRITDFEKTLDAVSEVRASNAAPGSQTVAKKRSRELLDSLWEHLDSGAGLMTPAYRTVIAIGLEDCVKVLRGEGNDVIIALSDGTTMTGAEMLSALMAGQLGSEIFAGLFHPVHGPVNLYSARFASAKQRILATAENLVCPWPDCNVPADRCQVHHIHPHNLGGHTKPTNLTMLCKYHNGVNDDNPKAPPRNGRVHREGGRVRYRSPGGRELENTHLNSSLGAFGLI</sequence>
<organism evidence="3 4">
    <name type="scientific">Corynebacterium casei LMG S-19264</name>
    <dbReference type="NCBI Taxonomy" id="1285583"/>
    <lineage>
        <taxon>Bacteria</taxon>
        <taxon>Bacillati</taxon>
        <taxon>Actinomycetota</taxon>
        <taxon>Actinomycetes</taxon>
        <taxon>Mycobacteriales</taxon>
        <taxon>Corynebacteriaceae</taxon>
        <taxon>Corynebacterium</taxon>
    </lineage>
</organism>
<evidence type="ECO:0000313" key="4">
    <source>
        <dbReference type="Proteomes" id="UP000019226"/>
    </source>
</evidence>
<dbReference type="CDD" id="cd00085">
    <property type="entry name" value="HNHc"/>
    <property type="match status" value="1"/>
</dbReference>
<gene>
    <name evidence="3" type="ORF">CCASEI_12790</name>
</gene>
<dbReference type="Proteomes" id="UP000019226">
    <property type="component" value="Chromosome"/>
</dbReference>
<evidence type="ECO:0000259" key="2">
    <source>
        <dbReference type="SMART" id="SM00507"/>
    </source>
</evidence>
<reference evidence="4" key="1">
    <citation type="submission" date="2013-02" db="EMBL/GenBank/DDBJ databases">
        <title>The complete genome sequence of Corynebacterium casei LMG S-19264 (=DSM 44701).</title>
        <authorList>
            <person name="Ruckert C."/>
            <person name="Albersmeier A."/>
            <person name="Kalinowski J."/>
        </authorList>
    </citation>
    <scope>NUCLEOTIDE SEQUENCE [LARGE SCALE GENOMIC DNA]</scope>
    <source>
        <strain evidence="4">LMG S-19264</strain>
    </source>
</reference>
<dbReference type="InterPro" id="IPR002711">
    <property type="entry name" value="HNH"/>
</dbReference>
<dbReference type="SMART" id="SM00507">
    <property type="entry name" value="HNHc"/>
    <property type="match status" value="1"/>
</dbReference>
<name>A0ABN4CH15_9CORY</name>
<dbReference type="Gene3D" id="1.10.30.50">
    <property type="match status" value="1"/>
</dbReference>
<dbReference type="InterPro" id="IPR003615">
    <property type="entry name" value="HNH_nuc"/>
</dbReference>
<feature type="region of interest" description="Disordered" evidence="1">
    <location>
        <begin position="330"/>
        <end position="358"/>
    </location>
</feature>
<feature type="domain" description="HNH nuclease" evidence="2">
    <location>
        <begin position="275"/>
        <end position="328"/>
    </location>
</feature>
<protein>
    <recommendedName>
        <fullName evidence="2">HNH nuclease domain-containing protein</fullName>
    </recommendedName>
</protein>